<proteinExistence type="predicted"/>
<reference evidence="3" key="1">
    <citation type="submission" date="2016-10" db="EMBL/GenBank/DDBJ databases">
        <authorList>
            <person name="Varghese N."/>
            <person name="Submissions S."/>
        </authorList>
    </citation>
    <scope>NUCLEOTIDE SEQUENCE [LARGE SCALE GENOMIC DNA]</scope>
    <source>
        <strain evidence="3">DSM 45789</strain>
    </source>
</reference>
<dbReference type="InterPro" id="IPR037883">
    <property type="entry name" value="Knr4/Smi1-like_sf"/>
</dbReference>
<evidence type="ECO:0000313" key="3">
    <source>
        <dbReference type="Proteomes" id="UP000198660"/>
    </source>
</evidence>
<evidence type="ECO:0000313" key="2">
    <source>
        <dbReference type="EMBL" id="SFS82948.1"/>
    </source>
</evidence>
<keyword evidence="3" id="KW-1185">Reference proteome</keyword>
<dbReference type="InterPro" id="IPR018958">
    <property type="entry name" value="Knr4/Smi1-like_dom"/>
</dbReference>
<evidence type="ECO:0000259" key="1">
    <source>
        <dbReference type="Pfam" id="PF09346"/>
    </source>
</evidence>
<protein>
    <submittedName>
        <fullName evidence="2">SMI1-KNR4 cell-wall</fullName>
    </submittedName>
</protein>
<name>A0A1I6T1J5_9BACL</name>
<dbReference type="RefSeq" id="WP_091837726.1">
    <property type="nucleotide sequence ID" value="NZ_FPAA01000008.1"/>
</dbReference>
<dbReference type="Pfam" id="PF09346">
    <property type="entry name" value="SMI1_KNR4"/>
    <property type="match status" value="1"/>
</dbReference>
<sequence length="138" mass="16170">MKIQWERAKGIVKDETIEDMECRIGYELPLDYIDVIKENNGAIPIQDHFDIEDKSWTFATLLEISPGKPFSVEGMYEILKDDLEIEGVVPFATDIADNLYCFDYRKDKKRPTIVFMDHEGEESEYLCRTFTQLLSKLY</sequence>
<organism evidence="2 3">
    <name type="scientific">Marininema halotolerans</name>
    <dbReference type="NCBI Taxonomy" id="1155944"/>
    <lineage>
        <taxon>Bacteria</taxon>
        <taxon>Bacillati</taxon>
        <taxon>Bacillota</taxon>
        <taxon>Bacilli</taxon>
        <taxon>Bacillales</taxon>
        <taxon>Thermoactinomycetaceae</taxon>
        <taxon>Marininema</taxon>
    </lineage>
</organism>
<dbReference type="Proteomes" id="UP000198660">
    <property type="component" value="Unassembled WGS sequence"/>
</dbReference>
<gene>
    <name evidence="2" type="ORF">SAMN05444972_108193</name>
</gene>
<dbReference type="OrthoDB" id="8657476at2"/>
<dbReference type="Gene3D" id="3.40.1580.10">
    <property type="entry name" value="SMI1/KNR4-like"/>
    <property type="match status" value="1"/>
</dbReference>
<dbReference type="EMBL" id="FPAA01000008">
    <property type="protein sequence ID" value="SFS82948.1"/>
    <property type="molecule type" value="Genomic_DNA"/>
</dbReference>
<feature type="domain" description="Knr4/Smi1-like" evidence="1">
    <location>
        <begin position="12"/>
        <end position="135"/>
    </location>
</feature>
<dbReference type="SUPFAM" id="SSF160631">
    <property type="entry name" value="SMI1/KNR4-like"/>
    <property type="match status" value="1"/>
</dbReference>
<dbReference type="AlphaFoldDB" id="A0A1I6T1J5"/>
<accession>A0A1I6T1J5</accession>